<evidence type="ECO:0000313" key="2">
    <source>
        <dbReference type="Proteomes" id="UP000000366"/>
    </source>
</evidence>
<dbReference type="EMBL" id="CP000555">
    <property type="protein sequence ID" value="ABM94808.1"/>
    <property type="molecule type" value="Genomic_DNA"/>
</dbReference>
<proteinExistence type="predicted"/>
<accession>A2SGW9</accession>
<evidence type="ECO:0000313" key="1">
    <source>
        <dbReference type="EMBL" id="ABM94808.1"/>
    </source>
</evidence>
<gene>
    <name evidence="1" type="ordered locus">Mpe_A1850</name>
</gene>
<organism evidence="1 2">
    <name type="scientific">Methylibium petroleiphilum (strain ATCC BAA-1232 / LMG 22953 / PM1)</name>
    <dbReference type="NCBI Taxonomy" id="420662"/>
    <lineage>
        <taxon>Bacteria</taxon>
        <taxon>Pseudomonadati</taxon>
        <taxon>Pseudomonadota</taxon>
        <taxon>Betaproteobacteria</taxon>
        <taxon>Burkholderiales</taxon>
        <taxon>Sphaerotilaceae</taxon>
        <taxon>Methylibium</taxon>
    </lineage>
</organism>
<name>A2SGW9_METPP</name>
<dbReference type="RefSeq" id="WP_011829445.1">
    <property type="nucleotide sequence ID" value="NC_008825.1"/>
</dbReference>
<dbReference type="STRING" id="420662.Mpe_A1850"/>
<dbReference type="eggNOG" id="ENOG50330T3">
    <property type="taxonomic scope" value="Bacteria"/>
</dbReference>
<dbReference type="KEGG" id="mpt:Mpe_A1850"/>
<dbReference type="HOGENOM" id="CLU_133076_0_0_4"/>
<dbReference type="Pfam" id="PF11351">
    <property type="entry name" value="GTA_holin_3TM"/>
    <property type="match status" value="1"/>
</dbReference>
<dbReference type="AlphaFoldDB" id="A2SGW9"/>
<reference evidence="1 2" key="1">
    <citation type="journal article" date="2007" name="J. Bacteriol.">
        <title>Whole-genome analysis of the methyl tert-butyl ether-degrading beta-proteobacterium Methylibium petroleiphilum PM1.</title>
        <authorList>
            <person name="Kane S.R."/>
            <person name="Chakicherla A.Y."/>
            <person name="Chain P.S.G."/>
            <person name="Schmidt R."/>
            <person name="Shin M.W."/>
            <person name="Legler T.C."/>
            <person name="Scow K.M."/>
            <person name="Larimer F.W."/>
            <person name="Lucas S.M."/>
            <person name="Richardson P.M."/>
            <person name="Hristova K.R."/>
        </authorList>
    </citation>
    <scope>NUCLEOTIDE SEQUENCE [LARGE SCALE GENOMIC DNA]</scope>
    <source>
        <strain evidence="2">ATCC BAA-1232 / LMG 22953 / PM1</strain>
    </source>
</reference>
<dbReference type="InterPro" id="IPR021497">
    <property type="entry name" value="GTA_holin_3TM"/>
</dbReference>
<sequence length="139" mass="14770">MSPLALGFLGDAVRSVLDRVFPDPIERARAEVELIKAQSEGTFDQRAAQALALAQIGVNNTEAASPGIFKGGWRPAAGWVCVGALAWQFVARPMVAFGFAVAGHELPELPTIDGALWELLFGLLGLGTLRSVERIKGKS</sequence>
<dbReference type="Proteomes" id="UP000000366">
    <property type="component" value="Chromosome"/>
</dbReference>
<keyword evidence="2" id="KW-1185">Reference proteome</keyword>
<protein>
    <submittedName>
        <fullName evidence="1">Uncharacterized protein</fullName>
    </submittedName>
</protein>